<sequence>MDRNWPSHVGGPIKEFEMTILREYEREGFDHASLPRIARQTMEDAPSIFDIDPAEVLEVAVTSGLPRQDWSNDFGEPVLTVANNRHFRVDLLFWAHNASPTHSHVSCGAFAPVYGRRVHQTYSFHQHEEEEKGFRLGTLSALKRDTLATGEAVEITPELIHDLYWLKQPSVTLSLRCHNHPALGSEQRLRPWEFWETGVAVVDMVHQDSANVNRQMSSLRLLQQVAPKRFRRTLKEVAAGGEALLVYHLAADIAGTNWGVDYYDDFLNALDLRSDSSGQAISALLPVLHRKSLYNQIRSHNEATQFAVGLLWNGTPVERIDDFLATSYPQTEVQKALQALDEITGPADD</sequence>
<dbReference type="Proteomes" id="UP000654947">
    <property type="component" value="Unassembled WGS sequence"/>
</dbReference>
<organism evidence="1 2">
    <name type="scientific">Nocardiopsis kunsanensis</name>
    <dbReference type="NCBI Taxonomy" id="141693"/>
    <lineage>
        <taxon>Bacteria</taxon>
        <taxon>Bacillati</taxon>
        <taxon>Actinomycetota</taxon>
        <taxon>Actinomycetes</taxon>
        <taxon>Streptosporangiales</taxon>
        <taxon>Nocardiopsidaceae</taxon>
        <taxon>Nocardiopsis</taxon>
    </lineage>
</organism>
<name>A0A919CI41_9ACTN</name>
<dbReference type="Gene3D" id="2.60.120.10">
    <property type="entry name" value="Jelly Rolls"/>
    <property type="match status" value="1"/>
</dbReference>
<evidence type="ECO:0000313" key="1">
    <source>
        <dbReference type="EMBL" id="GHD27690.1"/>
    </source>
</evidence>
<reference evidence="1 2" key="1">
    <citation type="journal article" date="2014" name="Int. J. Syst. Evol. Microbiol.">
        <title>Complete genome sequence of Corynebacterium casei LMG S-19264T (=DSM 44701T), isolated from a smear-ripened cheese.</title>
        <authorList>
            <consortium name="US DOE Joint Genome Institute (JGI-PGF)"/>
            <person name="Walter F."/>
            <person name="Albersmeier A."/>
            <person name="Kalinowski J."/>
            <person name="Ruckert C."/>
        </authorList>
    </citation>
    <scope>NUCLEOTIDE SEQUENCE [LARGE SCALE GENOMIC DNA]</scope>
    <source>
        <strain evidence="1 2">KCTC 19473</strain>
    </source>
</reference>
<accession>A0A919CI41</accession>
<protein>
    <submittedName>
        <fullName evidence="1">Uncharacterized protein</fullName>
    </submittedName>
</protein>
<keyword evidence="2" id="KW-1185">Reference proteome</keyword>
<proteinExistence type="predicted"/>
<dbReference type="SUPFAM" id="SSF51182">
    <property type="entry name" value="RmlC-like cupins"/>
    <property type="match status" value="1"/>
</dbReference>
<evidence type="ECO:0000313" key="2">
    <source>
        <dbReference type="Proteomes" id="UP000654947"/>
    </source>
</evidence>
<dbReference type="InterPro" id="IPR011051">
    <property type="entry name" value="RmlC_Cupin_sf"/>
</dbReference>
<comment type="caution">
    <text evidence="1">The sequence shown here is derived from an EMBL/GenBank/DDBJ whole genome shotgun (WGS) entry which is preliminary data.</text>
</comment>
<dbReference type="EMBL" id="BMXL01000013">
    <property type="protein sequence ID" value="GHD27690.1"/>
    <property type="molecule type" value="Genomic_DNA"/>
</dbReference>
<dbReference type="AlphaFoldDB" id="A0A919CI41"/>
<dbReference type="InterPro" id="IPR014710">
    <property type="entry name" value="RmlC-like_jellyroll"/>
</dbReference>
<gene>
    <name evidence="1" type="ORF">GCM10007147_26950</name>
</gene>